<evidence type="ECO:0000313" key="2">
    <source>
        <dbReference type="EMBL" id="KAJ8103793.1"/>
    </source>
</evidence>
<name>A0AAD7VVR7_9ASCO</name>
<sequence length="328" mass="36187">MTIGLMIDIDTLIGEKKKIYLAQLQQQASVNRSTSNAGYNKSFTASDLSQSADLSRQVDSTFSTNGNESSEKLFLNPEDVPELEQQLPDISEIAYDTTSTSSSVCGNLNLPTVDRNIVQTSALSNFSLSNPASITPFSRGNADAPHDDGQSASDRHELVLEAFRQIIQLDVAEDSKRLIGIALEKQLNLKDVFLAGQLTSRSRKRLNLGDLFVSGLRFIYQEKLPIHPSSSPSPPCPGPYYQNSIQRVSTLDAYLWNAKAIGVPVARFYGENCSSPFYRPQISSMDELKALQLRYARKIPPHLRPTTAQIIYPIIHSSISCLSQACAR</sequence>
<evidence type="ECO:0000313" key="3">
    <source>
        <dbReference type="Proteomes" id="UP001217417"/>
    </source>
</evidence>
<comment type="caution">
    <text evidence="2">The sequence shown here is derived from an EMBL/GenBank/DDBJ whole genome shotgun (WGS) entry which is preliminary data.</text>
</comment>
<dbReference type="Proteomes" id="UP001217417">
    <property type="component" value="Unassembled WGS sequence"/>
</dbReference>
<feature type="compositionally biased region" description="Polar residues" evidence="1">
    <location>
        <begin position="54"/>
        <end position="68"/>
    </location>
</feature>
<reference evidence="2" key="1">
    <citation type="submission" date="2023-03" db="EMBL/GenBank/DDBJ databases">
        <title>Near-Complete genome sequence of Lipomyces tetrasporous NRRL Y-64009, an oleaginous yeast capable of growing on lignocellulosic hydrolysates.</title>
        <authorList>
            <consortium name="Lawrence Berkeley National Laboratory"/>
            <person name="Jagtap S.S."/>
            <person name="Liu J.-J."/>
            <person name="Walukiewicz H.E."/>
            <person name="Pangilinan J."/>
            <person name="Lipzen A."/>
            <person name="Ahrendt S."/>
            <person name="Koriabine M."/>
            <person name="Cobaugh K."/>
            <person name="Salamov A."/>
            <person name="Yoshinaga Y."/>
            <person name="Ng V."/>
            <person name="Daum C."/>
            <person name="Grigoriev I.V."/>
            <person name="Slininger P.J."/>
            <person name="Dien B.S."/>
            <person name="Jin Y.-S."/>
            <person name="Rao C.V."/>
        </authorList>
    </citation>
    <scope>NUCLEOTIDE SEQUENCE</scope>
    <source>
        <strain evidence="2">NRRL Y-64009</strain>
    </source>
</reference>
<protein>
    <submittedName>
        <fullName evidence="2">Uncharacterized protein</fullName>
    </submittedName>
</protein>
<evidence type="ECO:0000256" key="1">
    <source>
        <dbReference type="SAM" id="MobiDB-lite"/>
    </source>
</evidence>
<organism evidence="2 3">
    <name type="scientific">Lipomyces tetrasporus</name>
    <dbReference type="NCBI Taxonomy" id="54092"/>
    <lineage>
        <taxon>Eukaryota</taxon>
        <taxon>Fungi</taxon>
        <taxon>Dikarya</taxon>
        <taxon>Ascomycota</taxon>
        <taxon>Saccharomycotina</taxon>
        <taxon>Lipomycetes</taxon>
        <taxon>Lipomycetales</taxon>
        <taxon>Lipomycetaceae</taxon>
        <taxon>Lipomyces</taxon>
    </lineage>
</organism>
<accession>A0AAD7VVR7</accession>
<gene>
    <name evidence="2" type="ORF">POJ06DRAFT_234779</name>
</gene>
<dbReference type="GeneID" id="80880968"/>
<keyword evidence="3" id="KW-1185">Reference proteome</keyword>
<dbReference type="RefSeq" id="XP_056047243.1">
    <property type="nucleotide sequence ID" value="XM_056185802.1"/>
</dbReference>
<dbReference type="AlphaFoldDB" id="A0AAD7VVR7"/>
<proteinExistence type="predicted"/>
<feature type="region of interest" description="Disordered" evidence="1">
    <location>
        <begin position="54"/>
        <end position="73"/>
    </location>
</feature>
<dbReference type="EMBL" id="JARPMG010000001">
    <property type="protein sequence ID" value="KAJ8103793.1"/>
    <property type="molecule type" value="Genomic_DNA"/>
</dbReference>